<sequence>MIQCQVRQWLAKRRLRELKIEARSVGHLQKLNRGLENKIISLQTKTRFHAYFFYDLIQNAENGRLWTISAEADKMRVEMANLETQRCVLLATKAHAEDLEAKVKLLEASRKEEAAKNIKLEEELQNTKDKLKMEFEETIAKINALNTELSGLRTRYNNLMKQKKLVDVELAREKNRYLASEQEISQMREQLLANANLLASPALSRTGSEFLL</sequence>
<name>J9ET56_WUCBA</name>
<reference evidence="3" key="1">
    <citation type="submission" date="2012-08" db="EMBL/GenBank/DDBJ databases">
        <title>The Genome Sequence of Wuchereria bancrofti.</title>
        <authorList>
            <person name="Nutman T.B."/>
            <person name="Fink D.L."/>
            <person name="Russ C."/>
            <person name="Young S."/>
            <person name="Zeng Q."/>
            <person name="Koehrsen M."/>
            <person name="Alvarado L."/>
            <person name="Berlin A."/>
            <person name="Chapman S.B."/>
            <person name="Chen Z."/>
            <person name="Freedman E."/>
            <person name="Gellesch M."/>
            <person name="Goldberg J."/>
            <person name="Griggs A."/>
            <person name="Gujja S."/>
            <person name="Heilman E.R."/>
            <person name="Heiman D."/>
            <person name="Hepburn T."/>
            <person name="Howarth C."/>
            <person name="Jen D."/>
            <person name="Larson L."/>
            <person name="Lewis B."/>
            <person name="Mehta T."/>
            <person name="Park D."/>
            <person name="Pearson M."/>
            <person name="Roberts A."/>
            <person name="Saif S."/>
            <person name="Shea T."/>
            <person name="Shenoy N."/>
            <person name="Sisk P."/>
            <person name="Stolte C."/>
            <person name="Sykes S."/>
            <person name="Walk T."/>
            <person name="White J."/>
            <person name="Yandava C."/>
            <person name="Haas B."/>
            <person name="Henn M.R."/>
            <person name="Nusbaum C."/>
            <person name="Birren B."/>
        </authorList>
    </citation>
    <scope>NUCLEOTIDE SEQUENCE [LARGE SCALE GENOMIC DNA]</scope>
    <source>
        <strain evidence="3">NA</strain>
    </source>
</reference>
<evidence type="ECO:0000313" key="3">
    <source>
        <dbReference type="Proteomes" id="UP000004810"/>
    </source>
</evidence>
<keyword evidence="1" id="KW-0175">Coiled coil</keyword>
<comment type="caution">
    <text evidence="2">The sequence shown here is derived from an EMBL/GenBank/DDBJ whole genome shotgun (WGS) entry which is preliminary data.</text>
</comment>
<evidence type="ECO:0000256" key="1">
    <source>
        <dbReference type="SAM" id="Coils"/>
    </source>
</evidence>
<dbReference type="AlphaFoldDB" id="J9ET56"/>
<dbReference type="Proteomes" id="UP000004810">
    <property type="component" value="Unassembled WGS sequence"/>
</dbReference>
<feature type="coiled-coil region" evidence="1">
    <location>
        <begin position="89"/>
        <end position="190"/>
    </location>
</feature>
<organism evidence="2 3">
    <name type="scientific">Wuchereria bancrofti</name>
    <dbReference type="NCBI Taxonomy" id="6293"/>
    <lineage>
        <taxon>Eukaryota</taxon>
        <taxon>Metazoa</taxon>
        <taxon>Ecdysozoa</taxon>
        <taxon>Nematoda</taxon>
        <taxon>Chromadorea</taxon>
        <taxon>Rhabditida</taxon>
        <taxon>Spirurina</taxon>
        <taxon>Spiruromorpha</taxon>
        <taxon>Filarioidea</taxon>
        <taxon>Onchocercidae</taxon>
        <taxon>Wuchereria</taxon>
    </lineage>
</organism>
<accession>J9ET56</accession>
<proteinExistence type="predicted"/>
<gene>
    <name evidence="2" type="ORF">WUBG_08807</name>
</gene>
<protein>
    <submittedName>
        <fullName evidence="2">Uncharacterized protein</fullName>
    </submittedName>
</protein>
<evidence type="ECO:0000313" key="2">
    <source>
        <dbReference type="EMBL" id="EJW80282.1"/>
    </source>
</evidence>
<dbReference type="PROSITE" id="PS50096">
    <property type="entry name" value="IQ"/>
    <property type="match status" value="1"/>
</dbReference>
<dbReference type="EMBL" id="ADBV01004645">
    <property type="protein sequence ID" value="EJW80282.1"/>
    <property type="molecule type" value="Genomic_DNA"/>
</dbReference>